<dbReference type="RefSeq" id="YP_009012778.1">
    <property type="nucleotide sequence ID" value="NC_023695.1"/>
</dbReference>
<dbReference type="EMBL" id="JN687951">
    <property type="protein sequence ID" value="AEO94483.1"/>
    <property type="molecule type" value="Genomic_DNA"/>
</dbReference>
<keyword evidence="3" id="KW-1185">Reference proteome</keyword>
<accession>G3MES5</accession>
<organism evidence="2 3">
    <name type="scientific">Mycobacterium phage Violet</name>
    <dbReference type="NCBI Taxonomy" id="1086800"/>
    <lineage>
        <taxon>Viruses</taxon>
        <taxon>Duplodnaviria</taxon>
        <taxon>Heunggongvirae</taxon>
        <taxon>Uroviricota</taxon>
        <taxon>Caudoviricetes</taxon>
        <taxon>Fromanvirus</taxon>
        <taxon>Fromanvirus violet</taxon>
    </lineage>
</organism>
<feature type="region of interest" description="Disordered" evidence="1">
    <location>
        <begin position="1"/>
        <end position="106"/>
    </location>
</feature>
<evidence type="ECO:0000313" key="2">
    <source>
        <dbReference type="EMBL" id="AEO94483.1"/>
    </source>
</evidence>
<dbReference type="KEGG" id="vg:18560321"/>
<dbReference type="Proteomes" id="UP000009281">
    <property type="component" value="Segment"/>
</dbReference>
<sequence>MPIAGPSQPRRATITCRSIDPPPSTGLVAAEDQSSPRTTRPTSNTGTDRRLIPIGIRRAIEPRRSKHPTNSTPIHRSDRRRTRASIPERQLDLEDQPPPRCEAPSIPSSHRIRIRSRVGIELGASSVPSRCRIGRGCCGAAGGAGYRGRQGRVGCGCAAGCVPGERLGRVRGTPAGVRRLAAQRGLRCRVGVW</sequence>
<protein>
    <submittedName>
        <fullName evidence="2">Uncharacterized protein</fullName>
    </submittedName>
</protein>
<dbReference type="OrthoDB" id="39888at10239"/>
<evidence type="ECO:0000313" key="3">
    <source>
        <dbReference type="Proteomes" id="UP000009281"/>
    </source>
</evidence>
<evidence type="ECO:0000256" key="1">
    <source>
        <dbReference type="SAM" id="MobiDB-lite"/>
    </source>
</evidence>
<gene>
    <name evidence="2" type="primary">90</name>
    <name evidence="2" type="ORF">VIOLET_90</name>
</gene>
<proteinExistence type="predicted"/>
<name>G3MES5_9CAUD</name>
<dbReference type="GeneID" id="18560321"/>
<reference evidence="2 3" key="1">
    <citation type="journal article" date="2012" name="J. Virol.">
        <title>Complete Genome Sequences of 138 Mycobacteriophages.</title>
        <authorList>
            <consortium name="the Science Education Alliance Phage Hunters Advancing Genomics and Evolutionary Science Program"/>
            <consortium name="the KwaZulu-Natal Research Institute for Tuberculosis and HIV Mycobacterial Genetics Course Students"/>
            <consortium name="the Phage Hunters Integrating Research and Education Program"/>
            <person name="Hatfull G.F."/>
        </authorList>
    </citation>
    <scope>NUCLEOTIDE SEQUENCE [LARGE SCALE GENOMIC DNA]</scope>
</reference>